<feature type="transmembrane region" description="Helical" evidence="6">
    <location>
        <begin position="21"/>
        <end position="39"/>
    </location>
</feature>
<dbReference type="Pfam" id="PF00854">
    <property type="entry name" value="PTR2"/>
    <property type="match status" value="1"/>
</dbReference>
<keyword evidence="5 6" id="KW-0472">Membrane</keyword>
<name>A0AAD6EL88_9POAL</name>
<feature type="transmembrane region" description="Helical" evidence="6">
    <location>
        <begin position="88"/>
        <end position="107"/>
    </location>
</feature>
<accession>A0AAD6EL88</accession>
<keyword evidence="3 6" id="KW-0812">Transmembrane</keyword>
<comment type="caution">
    <text evidence="7">The sequence shown here is derived from an EMBL/GenBank/DDBJ whole genome shotgun (WGS) entry which is preliminary data.</text>
</comment>
<evidence type="ECO:0000256" key="4">
    <source>
        <dbReference type="ARBA" id="ARBA00022989"/>
    </source>
</evidence>
<dbReference type="InterPro" id="IPR036259">
    <property type="entry name" value="MFS_trans_sf"/>
</dbReference>
<evidence type="ECO:0000256" key="5">
    <source>
        <dbReference type="ARBA" id="ARBA00023136"/>
    </source>
</evidence>
<evidence type="ECO:0000313" key="8">
    <source>
        <dbReference type="Proteomes" id="UP001210211"/>
    </source>
</evidence>
<dbReference type="Proteomes" id="UP001210211">
    <property type="component" value="Unassembled WGS sequence"/>
</dbReference>
<dbReference type="AlphaFoldDB" id="A0AAD6EL88"/>
<gene>
    <name evidence="7" type="ORF">LUZ61_017682</name>
</gene>
<feature type="transmembrane region" description="Helical" evidence="6">
    <location>
        <begin position="127"/>
        <end position="150"/>
    </location>
</feature>
<dbReference type="Gene3D" id="1.20.1250.20">
    <property type="entry name" value="MFS general substrate transporter like domains"/>
    <property type="match status" value="1"/>
</dbReference>
<evidence type="ECO:0000313" key="7">
    <source>
        <dbReference type="EMBL" id="KAJ3688518.1"/>
    </source>
</evidence>
<proteinExistence type="inferred from homology"/>
<dbReference type="InterPro" id="IPR000109">
    <property type="entry name" value="POT_fam"/>
</dbReference>
<protein>
    <submittedName>
        <fullName evidence="7">Uncharacterized protein</fullName>
    </submittedName>
</protein>
<dbReference type="PANTHER" id="PTHR11654">
    <property type="entry name" value="OLIGOPEPTIDE TRANSPORTER-RELATED"/>
    <property type="match status" value="1"/>
</dbReference>
<dbReference type="EMBL" id="JAMRDG010000002">
    <property type="protein sequence ID" value="KAJ3688518.1"/>
    <property type="molecule type" value="Genomic_DNA"/>
</dbReference>
<evidence type="ECO:0000256" key="6">
    <source>
        <dbReference type="SAM" id="Phobius"/>
    </source>
</evidence>
<sequence length="171" mass="18549">MFRNLGTHFTIPPASIDAINYLALTLFIPLYDMVLVPLVSKITKIEGGITVLQRQGVRIFIIIIANVVGALVAKKVQDSPLASDGTSPLSVFWLTPQLVLIGVSSAFNNVGQIEFFNTQFPEQMSALATAVFYASMAVASYLCTPMVNIVNSITSKNGKRAWLNDNEILVG</sequence>
<comment type="similarity">
    <text evidence="2">Belongs to the major facilitator superfamily. Proton-dependent oligopeptide transporter (POT/PTR) (TC 2.A.17) family.</text>
</comment>
<keyword evidence="8" id="KW-1185">Reference proteome</keyword>
<dbReference type="GO" id="GO:0016020">
    <property type="term" value="C:membrane"/>
    <property type="evidence" value="ECO:0007669"/>
    <property type="project" value="UniProtKB-SubCell"/>
</dbReference>
<comment type="subcellular location">
    <subcellularLocation>
        <location evidence="1">Membrane</location>
        <topology evidence="1">Multi-pass membrane protein</topology>
    </subcellularLocation>
</comment>
<evidence type="ECO:0000256" key="2">
    <source>
        <dbReference type="ARBA" id="ARBA00005982"/>
    </source>
</evidence>
<evidence type="ECO:0000256" key="1">
    <source>
        <dbReference type="ARBA" id="ARBA00004141"/>
    </source>
</evidence>
<feature type="transmembrane region" description="Helical" evidence="6">
    <location>
        <begin position="59"/>
        <end position="76"/>
    </location>
</feature>
<keyword evidence="4 6" id="KW-1133">Transmembrane helix</keyword>
<organism evidence="7 8">
    <name type="scientific">Rhynchospora tenuis</name>
    <dbReference type="NCBI Taxonomy" id="198213"/>
    <lineage>
        <taxon>Eukaryota</taxon>
        <taxon>Viridiplantae</taxon>
        <taxon>Streptophyta</taxon>
        <taxon>Embryophyta</taxon>
        <taxon>Tracheophyta</taxon>
        <taxon>Spermatophyta</taxon>
        <taxon>Magnoliopsida</taxon>
        <taxon>Liliopsida</taxon>
        <taxon>Poales</taxon>
        <taxon>Cyperaceae</taxon>
        <taxon>Cyperoideae</taxon>
        <taxon>Rhynchosporeae</taxon>
        <taxon>Rhynchospora</taxon>
    </lineage>
</organism>
<evidence type="ECO:0000256" key="3">
    <source>
        <dbReference type="ARBA" id="ARBA00022692"/>
    </source>
</evidence>
<reference evidence="7 8" key="1">
    <citation type="journal article" date="2022" name="Cell">
        <title>Repeat-based holocentromeres influence genome architecture and karyotype evolution.</title>
        <authorList>
            <person name="Hofstatter P.G."/>
            <person name="Thangavel G."/>
            <person name="Lux T."/>
            <person name="Neumann P."/>
            <person name="Vondrak T."/>
            <person name="Novak P."/>
            <person name="Zhang M."/>
            <person name="Costa L."/>
            <person name="Castellani M."/>
            <person name="Scott A."/>
            <person name="Toegelov H."/>
            <person name="Fuchs J."/>
            <person name="Mata-Sucre Y."/>
            <person name="Dias Y."/>
            <person name="Vanzela A.L.L."/>
            <person name="Huettel B."/>
            <person name="Almeida C.C.S."/>
            <person name="Simkova H."/>
            <person name="Souza G."/>
            <person name="Pedrosa-Harand A."/>
            <person name="Macas J."/>
            <person name="Mayer K.F.X."/>
            <person name="Houben A."/>
            <person name="Marques A."/>
        </authorList>
    </citation>
    <scope>NUCLEOTIDE SEQUENCE [LARGE SCALE GENOMIC DNA]</scope>
    <source>
        <strain evidence="7">RhyTen1mFocal</strain>
    </source>
</reference>
<dbReference type="GO" id="GO:0022857">
    <property type="term" value="F:transmembrane transporter activity"/>
    <property type="evidence" value="ECO:0007669"/>
    <property type="project" value="InterPro"/>
</dbReference>